<feature type="domain" description="Signal transduction histidine kinase osmosensitive K+ channel sensor N-terminal" evidence="13">
    <location>
        <begin position="24"/>
        <end position="232"/>
    </location>
</feature>
<dbReference type="EMBL" id="CP119078">
    <property type="protein sequence ID" value="WED44570.1"/>
    <property type="molecule type" value="Genomic_DNA"/>
</dbReference>
<evidence type="ECO:0000256" key="7">
    <source>
        <dbReference type="ARBA" id="ARBA00022840"/>
    </source>
</evidence>
<gene>
    <name evidence="16" type="ORF">PXX05_07220</name>
</gene>
<keyword evidence="5" id="KW-0547">Nucleotide-binding</keyword>
<comment type="subcellular location">
    <subcellularLocation>
        <location evidence="1">Membrane</location>
        <topology evidence="1">Multi-pass membrane protein</topology>
    </subcellularLocation>
</comment>
<feature type="domain" description="Sensor protein KdpD transmembrane" evidence="15">
    <location>
        <begin position="398"/>
        <end position="503"/>
    </location>
</feature>
<organism evidence="16 17">
    <name type="scientific">Legionella cardiaca</name>
    <dbReference type="NCBI Taxonomy" id="1071983"/>
    <lineage>
        <taxon>Bacteria</taxon>
        <taxon>Pseudomonadati</taxon>
        <taxon>Pseudomonadota</taxon>
        <taxon>Gammaproteobacteria</taxon>
        <taxon>Legionellales</taxon>
        <taxon>Legionellaceae</taxon>
        <taxon>Legionella</taxon>
    </lineage>
</organism>
<dbReference type="InterPro" id="IPR029016">
    <property type="entry name" value="GAF-like_dom_sf"/>
</dbReference>
<evidence type="ECO:0000313" key="16">
    <source>
        <dbReference type="EMBL" id="WED44570.1"/>
    </source>
</evidence>
<dbReference type="Pfam" id="PF13492">
    <property type="entry name" value="GAF_3"/>
    <property type="match status" value="1"/>
</dbReference>
<evidence type="ECO:0000256" key="2">
    <source>
        <dbReference type="ARBA" id="ARBA00022553"/>
    </source>
</evidence>
<keyword evidence="9" id="KW-0902">Two-component regulatory system</keyword>
<evidence type="ECO:0000259" key="15">
    <source>
        <dbReference type="Pfam" id="PF13493"/>
    </source>
</evidence>
<keyword evidence="8 11" id="KW-1133">Transmembrane helix</keyword>
<keyword evidence="10 11" id="KW-0472">Membrane</keyword>
<evidence type="ECO:0000256" key="1">
    <source>
        <dbReference type="ARBA" id="ARBA00004141"/>
    </source>
</evidence>
<reference evidence="16 17" key="1">
    <citation type="submission" date="2023-02" db="EMBL/GenBank/DDBJ databases">
        <title>Genome Sequence of L. cardiaca H63T.</title>
        <authorList>
            <person name="Lopez A.E."/>
            <person name="Cianciotto N.P."/>
        </authorList>
    </citation>
    <scope>NUCLEOTIDE SEQUENCE [LARGE SCALE GENOMIC DNA]</scope>
    <source>
        <strain evidence="16 17">H63</strain>
    </source>
</reference>
<dbReference type="SUPFAM" id="SSF55781">
    <property type="entry name" value="GAF domain-like"/>
    <property type="match status" value="1"/>
</dbReference>
<dbReference type="InterPro" id="IPR006016">
    <property type="entry name" value="UspA"/>
</dbReference>
<feature type="transmembrane region" description="Helical" evidence="11">
    <location>
        <begin position="421"/>
        <end position="438"/>
    </location>
</feature>
<sequence length="647" mass="73104">MTIVQRPDPDTLLRRVQEEERQERRGKLKIYLGAAPGVGKTYEMLHDALDLQSKGLDVVVGVAESHGRKEIDSLLTHFNILPRQVVNYHNKQLLEFDLDSALKRRPGLILVDEMAHTNAPGLRHQKRWQDIKELLDRGINVYTTLNVQHIESLNDDVSQIIHAPVKETVPDSMIEVADTIELVDLPPEELLKRLDEGKVYVPAQVKLATESFFRKGNLIALRELALRTAAKCVSTQVLLYRQGLGIKKIWPTKEKILVCVGAGPDSVKLIRAAKRTAGNLKAEWIAVYVDAPHITSAEEKRVQAIQYLQLAEQLGARTRVLTGFDIVKEILNFAHEQNITQIMVWKHIRNRWRDLFFRSLADEIVRYSEEIDVYIMTGDRQVKTKKKLMKRTAPWATYVASISIVAITTALNFLLFPILSTSNLIMIYLLAVTGIALFGRMGPSILGSILSVLAYDFFFIPPYYSFAITDLEYFLTLIIMLIVAQVISQLTILTRRQMESARQSEQQTSALFTLSKQLSSTRGVDNLLNIGVSYIATIFDSEVIALLPYKGRLTIRTQRSSEKTLGEKEFNIAQWVYELGQKAGLGTDAFSSSEALYIPLLGARGVIGVLRLKFHKKGYFVLPEREQLLEACANQIALALEVDTLYE</sequence>
<feature type="domain" description="GAF" evidence="14">
    <location>
        <begin position="525"/>
        <end position="641"/>
    </location>
</feature>
<dbReference type="PANTHER" id="PTHR45569">
    <property type="entry name" value="SENSOR PROTEIN KDPD"/>
    <property type="match status" value="1"/>
</dbReference>
<dbReference type="Pfam" id="PF00582">
    <property type="entry name" value="Usp"/>
    <property type="match status" value="1"/>
</dbReference>
<evidence type="ECO:0000259" key="12">
    <source>
        <dbReference type="Pfam" id="PF00582"/>
    </source>
</evidence>
<name>A0ABY8AV56_9GAMM</name>
<evidence type="ECO:0000259" key="14">
    <source>
        <dbReference type="Pfam" id="PF13492"/>
    </source>
</evidence>
<keyword evidence="3" id="KW-0808">Transferase</keyword>
<evidence type="ECO:0000259" key="13">
    <source>
        <dbReference type="Pfam" id="PF02702"/>
    </source>
</evidence>
<evidence type="ECO:0000256" key="8">
    <source>
        <dbReference type="ARBA" id="ARBA00022989"/>
    </source>
</evidence>
<dbReference type="InterPro" id="IPR052023">
    <property type="entry name" value="Histidine_kinase_KdpD"/>
</dbReference>
<dbReference type="Pfam" id="PF13493">
    <property type="entry name" value="DUF4118"/>
    <property type="match status" value="1"/>
</dbReference>
<evidence type="ECO:0000256" key="10">
    <source>
        <dbReference type="ARBA" id="ARBA00023136"/>
    </source>
</evidence>
<dbReference type="Gene3D" id="3.30.450.40">
    <property type="match status" value="1"/>
</dbReference>
<dbReference type="InterPro" id="IPR038318">
    <property type="entry name" value="KdpD_sf"/>
</dbReference>
<feature type="transmembrane region" description="Helical" evidence="11">
    <location>
        <begin position="395"/>
        <end position="415"/>
    </location>
</feature>
<dbReference type="InterPro" id="IPR003852">
    <property type="entry name" value="Sig_transdc_His_kinase_KdpD_N"/>
</dbReference>
<dbReference type="RefSeq" id="WP_275090390.1">
    <property type="nucleotide sequence ID" value="NZ_CP119078.1"/>
</dbReference>
<keyword evidence="7" id="KW-0067">ATP-binding</keyword>
<dbReference type="Proteomes" id="UP001222087">
    <property type="component" value="Chromosome"/>
</dbReference>
<feature type="domain" description="UspA" evidence="12">
    <location>
        <begin position="254"/>
        <end position="368"/>
    </location>
</feature>
<dbReference type="InterPro" id="IPR014729">
    <property type="entry name" value="Rossmann-like_a/b/a_fold"/>
</dbReference>
<evidence type="ECO:0000256" key="11">
    <source>
        <dbReference type="SAM" id="Phobius"/>
    </source>
</evidence>
<evidence type="ECO:0000256" key="5">
    <source>
        <dbReference type="ARBA" id="ARBA00022741"/>
    </source>
</evidence>
<dbReference type="PANTHER" id="PTHR45569:SF1">
    <property type="entry name" value="SENSOR PROTEIN KDPD"/>
    <property type="match status" value="1"/>
</dbReference>
<dbReference type="InterPro" id="IPR003018">
    <property type="entry name" value="GAF"/>
</dbReference>
<dbReference type="CDD" id="cd01987">
    <property type="entry name" value="USP_KdpD-like"/>
    <property type="match status" value="1"/>
</dbReference>
<dbReference type="SUPFAM" id="SSF52540">
    <property type="entry name" value="P-loop containing nucleoside triphosphate hydrolases"/>
    <property type="match status" value="1"/>
</dbReference>
<dbReference type="Pfam" id="PF02702">
    <property type="entry name" value="KdpD"/>
    <property type="match status" value="1"/>
</dbReference>
<feature type="transmembrane region" description="Helical" evidence="11">
    <location>
        <begin position="473"/>
        <end position="493"/>
    </location>
</feature>
<evidence type="ECO:0000256" key="4">
    <source>
        <dbReference type="ARBA" id="ARBA00022692"/>
    </source>
</evidence>
<evidence type="ECO:0000256" key="3">
    <source>
        <dbReference type="ARBA" id="ARBA00022679"/>
    </source>
</evidence>
<dbReference type="InterPro" id="IPR025201">
    <property type="entry name" value="KdpD_TM"/>
</dbReference>
<dbReference type="SUPFAM" id="SSF52402">
    <property type="entry name" value="Adenine nucleotide alpha hydrolases-like"/>
    <property type="match status" value="1"/>
</dbReference>
<dbReference type="Gene3D" id="3.40.50.300">
    <property type="entry name" value="P-loop containing nucleotide triphosphate hydrolases"/>
    <property type="match status" value="1"/>
</dbReference>
<keyword evidence="17" id="KW-1185">Reference proteome</keyword>
<keyword evidence="4 11" id="KW-0812">Transmembrane</keyword>
<accession>A0ABY8AV56</accession>
<keyword evidence="6" id="KW-0418">Kinase</keyword>
<keyword evidence="2" id="KW-0597">Phosphoprotein</keyword>
<evidence type="ECO:0000256" key="9">
    <source>
        <dbReference type="ARBA" id="ARBA00023012"/>
    </source>
</evidence>
<dbReference type="Gene3D" id="1.20.120.620">
    <property type="entry name" value="Backbone structure of the membrane domain of e. Coli histidine kinase receptor kdpd"/>
    <property type="match status" value="1"/>
</dbReference>
<dbReference type="InterPro" id="IPR027417">
    <property type="entry name" value="P-loop_NTPase"/>
</dbReference>
<dbReference type="Gene3D" id="3.40.50.620">
    <property type="entry name" value="HUPs"/>
    <property type="match status" value="1"/>
</dbReference>
<evidence type="ECO:0000313" key="17">
    <source>
        <dbReference type="Proteomes" id="UP001222087"/>
    </source>
</evidence>
<evidence type="ECO:0000256" key="6">
    <source>
        <dbReference type="ARBA" id="ARBA00022777"/>
    </source>
</evidence>
<proteinExistence type="predicted"/>
<protein>
    <submittedName>
        <fullName evidence="16">DUF4118 domain-containing protein</fullName>
    </submittedName>
</protein>